<comment type="caution">
    <text evidence="2">The sequence shown here is derived from an EMBL/GenBank/DDBJ whole genome shotgun (WGS) entry which is preliminary data.</text>
</comment>
<dbReference type="OrthoDB" id="204924at2157"/>
<keyword evidence="3" id="KW-1185">Reference proteome</keyword>
<gene>
    <name evidence="2" type="ORF">C482_08156</name>
</gene>
<feature type="region of interest" description="Disordered" evidence="1">
    <location>
        <begin position="130"/>
        <end position="175"/>
    </location>
</feature>
<evidence type="ECO:0000313" key="3">
    <source>
        <dbReference type="Proteomes" id="UP000011693"/>
    </source>
</evidence>
<dbReference type="RefSeq" id="WP_006167022.1">
    <property type="nucleotide sequence ID" value="NZ_AOIN01000046.1"/>
</dbReference>
<dbReference type="EMBL" id="AOIN01000046">
    <property type="protein sequence ID" value="ELZ01156.1"/>
    <property type="molecule type" value="Genomic_DNA"/>
</dbReference>
<dbReference type="PROSITE" id="PS51257">
    <property type="entry name" value="PROKAR_LIPOPROTEIN"/>
    <property type="match status" value="1"/>
</dbReference>
<accession>M0AR21</accession>
<name>M0AR21_9EURY</name>
<organism evidence="2 3">
    <name type="scientific">Natrialba chahannaoensis JCM 10990</name>
    <dbReference type="NCBI Taxonomy" id="1227492"/>
    <lineage>
        <taxon>Archaea</taxon>
        <taxon>Methanobacteriati</taxon>
        <taxon>Methanobacteriota</taxon>
        <taxon>Stenosarchaea group</taxon>
        <taxon>Halobacteria</taxon>
        <taxon>Halobacteriales</taxon>
        <taxon>Natrialbaceae</taxon>
        <taxon>Natrialba</taxon>
    </lineage>
</organism>
<feature type="compositionally biased region" description="Acidic residues" evidence="1">
    <location>
        <begin position="135"/>
        <end position="175"/>
    </location>
</feature>
<evidence type="ECO:0000256" key="1">
    <source>
        <dbReference type="SAM" id="MobiDB-lite"/>
    </source>
</evidence>
<dbReference type="PATRIC" id="fig|1227492.4.peg.1593"/>
<evidence type="ECO:0000313" key="2">
    <source>
        <dbReference type="EMBL" id="ELZ01156.1"/>
    </source>
</evidence>
<sequence>MNRRTALRSAGVLATVGLAGCVDAVEEHFQGRFQGIIPIEIHSEAERSHNIAIEAYDQQAGRQTYDESYTVTPDQRVSPPHLEATTQSVRFVRYDGTDEEQADVREVSVTPETMLVSVRIYDDDLVIEVQRGDADGEQTENETIDNETAGELEDESELPDDPEESDPDSSSDSDS</sequence>
<dbReference type="Proteomes" id="UP000011693">
    <property type="component" value="Unassembled WGS sequence"/>
</dbReference>
<reference evidence="2 3" key="1">
    <citation type="journal article" date="2014" name="PLoS Genet.">
        <title>Phylogenetically driven sequencing of extremely halophilic archaea reveals strategies for static and dynamic osmo-response.</title>
        <authorList>
            <person name="Becker E.A."/>
            <person name="Seitzer P.M."/>
            <person name="Tritt A."/>
            <person name="Larsen D."/>
            <person name="Krusor M."/>
            <person name="Yao A.I."/>
            <person name="Wu D."/>
            <person name="Madern D."/>
            <person name="Eisen J.A."/>
            <person name="Darling A.E."/>
            <person name="Facciotti M.T."/>
        </authorList>
    </citation>
    <scope>NUCLEOTIDE SEQUENCE [LARGE SCALE GENOMIC DNA]</scope>
    <source>
        <strain evidence="2 3">JCM 10990</strain>
    </source>
</reference>
<dbReference type="AlphaFoldDB" id="M0AR21"/>
<proteinExistence type="predicted"/>
<protein>
    <submittedName>
        <fullName evidence="2">Ser-Asp rich fibrinogen-binding, bone sialoprotein-binding protein</fullName>
    </submittedName>
</protein>